<dbReference type="Proteomes" id="UP001140979">
    <property type="component" value="Unassembled WGS sequence"/>
</dbReference>
<gene>
    <name evidence="7" type="ORF">L9W94_03000</name>
</gene>
<dbReference type="EMBL" id="JAKNBA010000003">
    <property type="protein sequence ID" value="MDE1241127.1"/>
    <property type="molecule type" value="Genomic_DNA"/>
</dbReference>
<dbReference type="InterPro" id="IPR002197">
    <property type="entry name" value="HTH_Fis"/>
</dbReference>
<keyword evidence="5" id="KW-0804">Transcription</keyword>
<keyword evidence="3" id="KW-0805">Transcription regulation</keyword>
<accession>A0A9X4ETB9</accession>
<dbReference type="FunFam" id="3.40.50.300:FF:000006">
    <property type="entry name" value="DNA-binding transcriptional regulator NtrC"/>
    <property type="match status" value="1"/>
</dbReference>
<dbReference type="RefSeq" id="WP_274673665.1">
    <property type="nucleotide sequence ID" value="NZ_JAKNAR010000046.1"/>
</dbReference>
<dbReference type="InterPro" id="IPR027417">
    <property type="entry name" value="P-loop_NTPase"/>
</dbReference>
<dbReference type="PANTHER" id="PTHR32071">
    <property type="entry name" value="TRANSCRIPTIONAL REGULATORY PROTEIN"/>
    <property type="match status" value="1"/>
</dbReference>
<dbReference type="InterPro" id="IPR058031">
    <property type="entry name" value="AAA_lid_NorR"/>
</dbReference>
<dbReference type="SUPFAM" id="SSF46689">
    <property type="entry name" value="Homeodomain-like"/>
    <property type="match status" value="1"/>
</dbReference>
<protein>
    <submittedName>
        <fullName evidence="7">Sigma 54-interacting transcriptional regulator</fullName>
    </submittedName>
</protein>
<feature type="domain" description="Sigma-54 factor interaction" evidence="6">
    <location>
        <begin position="198"/>
        <end position="427"/>
    </location>
</feature>
<comment type="caution">
    <text evidence="7">The sequence shown here is derived from an EMBL/GenBank/DDBJ whole genome shotgun (WGS) entry which is preliminary data.</text>
</comment>
<keyword evidence="1" id="KW-0547">Nucleotide-binding</keyword>
<dbReference type="PROSITE" id="PS00676">
    <property type="entry name" value="SIGMA54_INTERACT_2"/>
    <property type="match status" value="1"/>
</dbReference>
<evidence type="ECO:0000256" key="2">
    <source>
        <dbReference type="ARBA" id="ARBA00022840"/>
    </source>
</evidence>
<dbReference type="CDD" id="cd00009">
    <property type="entry name" value="AAA"/>
    <property type="match status" value="1"/>
</dbReference>
<evidence type="ECO:0000259" key="6">
    <source>
        <dbReference type="PROSITE" id="PS50045"/>
    </source>
</evidence>
<dbReference type="Pfam" id="PF02954">
    <property type="entry name" value="HTH_8"/>
    <property type="match status" value="1"/>
</dbReference>
<dbReference type="PANTHER" id="PTHR32071:SF117">
    <property type="entry name" value="PTS-DEPENDENT DIHYDROXYACETONE KINASE OPERON REGULATORY PROTEIN-RELATED"/>
    <property type="match status" value="1"/>
</dbReference>
<dbReference type="Pfam" id="PF25601">
    <property type="entry name" value="AAA_lid_14"/>
    <property type="match status" value="1"/>
</dbReference>
<dbReference type="InterPro" id="IPR009057">
    <property type="entry name" value="Homeodomain-like_sf"/>
</dbReference>
<dbReference type="PROSITE" id="PS50045">
    <property type="entry name" value="SIGMA54_INTERACT_4"/>
    <property type="match status" value="1"/>
</dbReference>
<dbReference type="SMART" id="SM00382">
    <property type="entry name" value="AAA"/>
    <property type="match status" value="1"/>
</dbReference>
<dbReference type="Pfam" id="PF00158">
    <property type="entry name" value="Sigma54_activat"/>
    <property type="match status" value="1"/>
</dbReference>
<dbReference type="Gene3D" id="3.40.50.300">
    <property type="entry name" value="P-loop containing nucleotide triphosphate hydrolases"/>
    <property type="match status" value="1"/>
</dbReference>
<keyword evidence="2" id="KW-0067">ATP-binding</keyword>
<name>A0A9X4ETB9_9VIBR</name>
<dbReference type="PROSITE" id="PS00688">
    <property type="entry name" value="SIGMA54_INTERACT_3"/>
    <property type="match status" value="1"/>
</dbReference>
<evidence type="ECO:0000313" key="7">
    <source>
        <dbReference type="EMBL" id="MDE1241127.1"/>
    </source>
</evidence>
<reference evidence="7" key="1">
    <citation type="submission" date="2022-02" db="EMBL/GenBank/DDBJ databases">
        <title>Emergence and expansion in Europe of a Vibrio aestuarianus clonal complex pathogenic for oysters.</title>
        <authorList>
            <person name="Mesnil A."/>
            <person name="Travers M.-A."/>
        </authorList>
    </citation>
    <scope>NUCLEOTIDE SEQUENCE</scope>
    <source>
        <strain evidence="7">19_064_11T1</strain>
    </source>
</reference>
<dbReference type="GO" id="GO:0043565">
    <property type="term" value="F:sequence-specific DNA binding"/>
    <property type="evidence" value="ECO:0007669"/>
    <property type="project" value="InterPro"/>
</dbReference>
<evidence type="ECO:0000256" key="5">
    <source>
        <dbReference type="ARBA" id="ARBA00023163"/>
    </source>
</evidence>
<dbReference type="InterPro" id="IPR002078">
    <property type="entry name" value="Sigma_54_int"/>
</dbReference>
<dbReference type="GO" id="GO:0005524">
    <property type="term" value="F:ATP binding"/>
    <property type="evidence" value="ECO:0007669"/>
    <property type="project" value="UniProtKB-KW"/>
</dbReference>
<dbReference type="Gene3D" id="1.10.10.60">
    <property type="entry name" value="Homeodomain-like"/>
    <property type="match status" value="1"/>
</dbReference>
<dbReference type="Gene3D" id="1.10.8.60">
    <property type="match status" value="1"/>
</dbReference>
<dbReference type="PRINTS" id="PR01590">
    <property type="entry name" value="HTHFIS"/>
</dbReference>
<proteinExistence type="predicted"/>
<dbReference type="AlphaFoldDB" id="A0A9X4ETB9"/>
<evidence type="ECO:0000256" key="4">
    <source>
        <dbReference type="ARBA" id="ARBA00023125"/>
    </source>
</evidence>
<dbReference type="InterPro" id="IPR025944">
    <property type="entry name" value="Sigma_54_int_dom_CS"/>
</dbReference>
<evidence type="ECO:0000256" key="1">
    <source>
        <dbReference type="ARBA" id="ARBA00022741"/>
    </source>
</evidence>
<keyword evidence="4" id="KW-0238">DNA-binding</keyword>
<sequence>MGHWLAYATELVVARKPSQLAAMFVETMCRELKLDTCLLLVPSSDGRSLVTHTQEPQTDQQNLQWSVTDFDCPLAHVLQSAKPMQLTSDELVFWQSNRAFSQLTNQVGMFDSVLIHPLPIGDKQVQSILLLIGESCSLEMVFKQPEFTKYVNVFTHQWSLLNDMIREEQSRQDLSQSLVDAQRDSARRALMANLSNQLIGNSLEMQKLREQIVSAASSHLSVMVQGETGTGKELAAQAVHQLSSRKQAPFVAINCAAIPESLLESELFGYSKGAFSGADTDKQGLIAQADGGTLFLDEIGDMPLSLQAKLLRVLESRTFRPIGGKKELSSDFRLVSATHVNLFEQVRTKAFRQDLYYRLFQYPITLPRLASRLEDIEQLSQHFVHCFNQQHATNIRGLHYKAIDCLKRYDFPGNVRELKHLIEFGCAQTQDGTQVEEHCFVHRLVSMQMQSASAVEQYIQAEVTPQETTNFAVIDDLKQAISEFESRIIRERLQHFSGDRAKAAESLGIPKRTLAYKCQKLEIKTP</sequence>
<dbReference type="SUPFAM" id="SSF52540">
    <property type="entry name" value="P-loop containing nucleoside triphosphate hydrolases"/>
    <property type="match status" value="1"/>
</dbReference>
<evidence type="ECO:0000256" key="3">
    <source>
        <dbReference type="ARBA" id="ARBA00023015"/>
    </source>
</evidence>
<dbReference type="InterPro" id="IPR025943">
    <property type="entry name" value="Sigma_54_int_dom_ATP-bd_2"/>
</dbReference>
<evidence type="ECO:0000313" key="8">
    <source>
        <dbReference type="Proteomes" id="UP001140979"/>
    </source>
</evidence>
<dbReference type="InterPro" id="IPR003593">
    <property type="entry name" value="AAA+_ATPase"/>
</dbReference>
<organism evidence="7 8">
    <name type="scientific">Vibrio aestuarianus</name>
    <dbReference type="NCBI Taxonomy" id="28171"/>
    <lineage>
        <taxon>Bacteria</taxon>
        <taxon>Pseudomonadati</taxon>
        <taxon>Pseudomonadota</taxon>
        <taxon>Gammaproteobacteria</taxon>
        <taxon>Vibrionales</taxon>
        <taxon>Vibrionaceae</taxon>
        <taxon>Vibrio</taxon>
    </lineage>
</organism>
<dbReference type="GO" id="GO:0006355">
    <property type="term" value="P:regulation of DNA-templated transcription"/>
    <property type="evidence" value="ECO:0007669"/>
    <property type="project" value="InterPro"/>
</dbReference>